<dbReference type="Gene3D" id="1.10.8.290">
    <property type="entry name" value="uncharacterized protein sp1917 domain"/>
    <property type="match status" value="1"/>
</dbReference>
<name>A0A3L8GMJ3_STRIN</name>
<dbReference type="RefSeq" id="WP_003098870.1">
    <property type="nucleotide sequence ID" value="NZ_CP010783.1"/>
</dbReference>
<dbReference type="EMBL" id="QLQD01000011">
    <property type="protein sequence ID" value="RLU59132.1"/>
    <property type="molecule type" value="Genomic_DNA"/>
</dbReference>
<dbReference type="Pfam" id="PF09966">
    <property type="entry name" value="DUF2200"/>
    <property type="match status" value="1"/>
</dbReference>
<dbReference type="InterPro" id="IPR023204">
    <property type="entry name" value="SP1917_dom_sf"/>
</dbReference>
<sequence length="118" mass="13335">MGHKVFNMSFHSIYKALTAKVERKGASAKDVDALIAWLMGYSLAEIAELKQSELTYGAFLEQAPAYNSYRKNITGKICGQQIETITDDNMQKLRQLDKLVDWLAKGKSVGEIKDKYEK</sequence>
<dbReference type="Proteomes" id="UP000269148">
    <property type="component" value="Unassembled WGS sequence"/>
</dbReference>
<evidence type="ECO:0000313" key="2">
    <source>
        <dbReference type="Proteomes" id="UP000269148"/>
    </source>
</evidence>
<evidence type="ECO:0000313" key="1">
    <source>
        <dbReference type="EMBL" id="RLU59132.1"/>
    </source>
</evidence>
<gene>
    <name evidence="1" type="ORF">DIY07_00840</name>
</gene>
<organism evidence="1 2">
    <name type="scientific">Streptococcus iniae</name>
    <name type="common">Streptococcus shiloi</name>
    <dbReference type="NCBI Taxonomy" id="1346"/>
    <lineage>
        <taxon>Bacteria</taxon>
        <taxon>Bacillati</taxon>
        <taxon>Bacillota</taxon>
        <taxon>Bacilli</taxon>
        <taxon>Lactobacillales</taxon>
        <taxon>Streptococcaceae</taxon>
        <taxon>Streptococcus</taxon>
    </lineage>
</organism>
<accession>A0A3L8GMJ3</accession>
<dbReference type="InterPro" id="IPR014580">
    <property type="entry name" value="UCP033199"/>
</dbReference>
<dbReference type="KEGG" id="siz:SI82_01005"/>
<protein>
    <submittedName>
        <fullName evidence="1">DUF2200 family protein</fullName>
    </submittedName>
</protein>
<dbReference type="SMR" id="A0A3L8GMJ3"/>
<dbReference type="GeneID" id="35764799"/>
<reference evidence="1 2" key="1">
    <citation type="submission" date="2018-06" db="EMBL/GenBank/DDBJ databases">
        <title>Mutators as drivers of adaptation in pathogenic bacteria and a risk factor for host jumps and vaccine escape.</title>
        <authorList>
            <person name="Barnes A.C."/>
            <person name="Silayeva O."/>
        </authorList>
    </citation>
    <scope>NUCLEOTIDE SEQUENCE [LARGE SCALE GENOMIC DNA]</scope>
    <source>
        <strain evidence="1 2">QMA0445</strain>
    </source>
</reference>
<proteinExistence type="predicted"/>
<dbReference type="OrthoDB" id="3192540at2"/>
<dbReference type="AlphaFoldDB" id="A0A3L8GMJ3"/>
<comment type="caution">
    <text evidence="1">The sequence shown here is derived from an EMBL/GenBank/DDBJ whole genome shotgun (WGS) entry which is preliminary data.</text>
</comment>